<keyword evidence="4" id="KW-1185">Reference proteome</keyword>
<feature type="transmembrane region" description="Helical" evidence="1">
    <location>
        <begin position="26"/>
        <end position="50"/>
    </location>
</feature>
<feature type="transmembrane region" description="Helical" evidence="1">
    <location>
        <begin position="189"/>
        <end position="213"/>
    </location>
</feature>
<evidence type="ECO:0000259" key="2">
    <source>
        <dbReference type="Pfam" id="PF06724"/>
    </source>
</evidence>
<feature type="domain" description="DUF1206" evidence="2">
    <location>
        <begin position="104"/>
        <end position="170"/>
    </location>
</feature>
<keyword evidence="1" id="KW-1133">Transmembrane helix</keyword>
<dbReference type="EMBL" id="FUHW01000037">
    <property type="protein sequence ID" value="SJM67522.1"/>
    <property type="molecule type" value="Genomic_DNA"/>
</dbReference>
<name>A0A1R4GHV4_9MICC</name>
<keyword evidence="1" id="KW-0812">Transmembrane</keyword>
<accession>A0A1R4GHV4</accession>
<feature type="transmembrane region" description="Helical" evidence="1">
    <location>
        <begin position="144"/>
        <end position="169"/>
    </location>
</feature>
<dbReference type="Proteomes" id="UP000195913">
    <property type="component" value="Unassembled WGS sequence"/>
</dbReference>
<feature type="transmembrane region" description="Helical" evidence="1">
    <location>
        <begin position="70"/>
        <end position="88"/>
    </location>
</feature>
<evidence type="ECO:0000256" key="1">
    <source>
        <dbReference type="SAM" id="Phobius"/>
    </source>
</evidence>
<evidence type="ECO:0000313" key="3">
    <source>
        <dbReference type="EMBL" id="SJM67522.1"/>
    </source>
</evidence>
<dbReference type="Pfam" id="PF06724">
    <property type="entry name" value="DUF1206"/>
    <property type="match status" value="3"/>
</dbReference>
<dbReference type="RefSeq" id="WP_086999340.1">
    <property type="nucleotide sequence ID" value="NZ_FUHW01000037.1"/>
</dbReference>
<feature type="transmembrane region" description="Helical" evidence="1">
    <location>
        <begin position="100"/>
        <end position="124"/>
    </location>
</feature>
<dbReference type="InterPro" id="IPR009597">
    <property type="entry name" value="DUF1206"/>
</dbReference>
<feature type="domain" description="DUF1206" evidence="2">
    <location>
        <begin position="26"/>
        <end position="91"/>
    </location>
</feature>
<dbReference type="AlphaFoldDB" id="A0A1R4GHV4"/>
<protein>
    <submittedName>
        <fullName evidence="3">Membrane protein, putative</fullName>
    </submittedName>
</protein>
<feature type="transmembrane region" description="Helical" evidence="1">
    <location>
        <begin position="238"/>
        <end position="259"/>
    </location>
</feature>
<evidence type="ECO:0000313" key="4">
    <source>
        <dbReference type="Proteomes" id="UP000195913"/>
    </source>
</evidence>
<sequence length="272" mass="28312">MKNTDKAAVEARKAVRSEWFERAARLGFVANGILHAMLGFLTLNVALARGGDADQSGAMRTLSAQPGGEILIWICFLGCLLLAVWSLAQAIVPSQKGLGFIVKQAGTGVVFAAIGTTFGSYALGAGKDSSQQSTSISATLMSSPAGSVALIIAGLVVIGVGIYFIYSGVARKFTKSLRRPSSATVQRTLMILGTAGYVAKGLTLAALGLLIVVSTAQHDPEDSTGLDGALKAVRDQPFGSFALIAIAVGLMAYAVFLFMRSRYDEMKQGAGL</sequence>
<organism evidence="3 4">
    <name type="scientific">Arthrobacter rhombi</name>
    <dbReference type="NCBI Taxonomy" id="71253"/>
    <lineage>
        <taxon>Bacteria</taxon>
        <taxon>Bacillati</taxon>
        <taxon>Actinomycetota</taxon>
        <taxon>Actinomycetes</taxon>
        <taxon>Micrococcales</taxon>
        <taxon>Micrococcaceae</taxon>
        <taxon>Arthrobacter</taxon>
    </lineage>
</organism>
<proteinExistence type="predicted"/>
<reference evidence="3 4" key="1">
    <citation type="submission" date="2017-02" db="EMBL/GenBank/DDBJ databases">
        <authorList>
            <person name="Peterson S.W."/>
        </authorList>
    </citation>
    <scope>NUCLEOTIDE SEQUENCE [LARGE SCALE GENOMIC DNA]</scope>
    <source>
        <strain evidence="3 4">B Ar 00.02</strain>
    </source>
</reference>
<gene>
    <name evidence="3" type="ORF">FM101_10540</name>
</gene>
<keyword evidence="1" id="KW-0472">Membrane</keyword>
<feature type="domain" description="DUF1206" evidence="2">
    <location>
        <begin position="195"/>
        <end position="264"/>
    </location>
</feature>